<gene>
    <name evidence="1" type="ORF">SY85_03225</name>
</gene>
<evidence type="ECO:0000313" key="1">
    <source>
        <dbReference type="EMBL" id="ANE49660.1"/>
    </source>
</evidence>
<dbReference type="PATRIC" id="fig|1492898.3.peg.706"/>
<dbReference type="Pfam" id="PF08889">
    <property type="entry name" value="WbqC"/>
    <property type="match status" value="1"/>
</dbReference>
<dbReference type="AlphaFoldDB" id="A0A172TRK2"/>
<dbReference type="Proteomes" id="UP000077177">
    <property type="component" value="Chromosome"/>
</dbReference>
<dbReference type="EMBL" id="CP011390">
    <property type="protein sequence ID" value="ANE49660.1"/>
    <property type="molecule type" value="Genomic_DNA"/>
</dbReference>
<evidence type="ECO:0008006" key="3">
    <source>
        <dbReference type="Google" id="ProtNLM"/>
    </source>
</evidence>
<dbReference type="STRING" id="1492898.SY85_03225"/>
<keyword evidence="2" id="KW-1185">Reference proteome</keyword>
<evidence type="ECO:0000313" key="2">
    <source>
        <dbReference type="Proteomes" id="UP000077177"/>
    </source>
</evidence>
<dbReference type="OrthoDB" id="3611744at2"/>
<accession>A0A172TRK2</accession>
<name>A0A172TRK2_9BACT</name>
<proteinExistence type="predicted"/>
<reference evidence="2" key="1">
    <citation type="submission" date="2015-01" db="EMBL/GenBank/DDBJ databases">
        <title>Flavisolibacter sp./LCS9/ whole genome sequencing.</title>
        <authorList>
            <person name="Kim M.K."/>
            <person name="Srinivasan S."/>
            <person name="Lee J.-J."/>
        </authorList>
    </citation>
    <scope>NUCLEOTIDE SEQUENCE [LARGE SCALE GENOMIC DNA]</scope>
    <source>
        <strain evidence="2">LCS9</strain>
    </source>
</reference>
<sequence>MKVGIMQPYIFPYIGYYQLIQAVDKFILLDDVSYINRGWINRNRILVNGQEYLFSIPLEKSSQNKLIKNLVIAEVVNWQEKFLKTISYSYKKAPGYSTVFPLIEDIVSNKDKQLSGFIHYSLTKILAYLNVETRIVSSSSVYNNEYLKGKERIMDICQKEYATVYINAIGGKELYKIDDFADKKIKLRFIKSRFSKQTTNGNAALSMIDVLMNHSKEEVKAMLNFYDLE</sequence>
<organism evidence="1 2">
    <name type="scientific">Flavisolibacter tropicus</name>
    <dbReference type="NCBI Taxonomy" id="1492898"/>
    <lineage>
        <taxon>Bacteria</taxon>
        <taxon>Pseudomonadati</taxon>
        <taxon>Bacteroidota</taxon>
        <taxon>Chitinophagia</taxon>
        <taxon>Chitinophagales</taxon>
        <taxon>Chitinophagaceae</taxon>
        <taxon>Flavisolibacter</taxon>
    </lineage>
</organism>
<dbReference type="InterPro" id="IPR014985">
    <property type="entry name" value="WbqC"/>
</dbReference>
<reference evidence="1 2" key="2">
    <citation type="journal article" date="2016" name="Int. J. Syst. Evol. Microbiol.">
        <title>Flavisolibacter tropicus sp. nov., isolated from tropical soil.</title>
        <authorList>
            <person name="Lee J.J."/>
            <person name="Kang M.S."/>
            <person name="Kim G.S."/>
            <person name="Lee C.S."/>
            <person name="Lim S."/>
            <person name="Lee J."/>
            <person name="Roh S.H."/>
            <person name="Kang H."/>
            <person name="Ha J.M."/>
            <person name="Bae S."/>
            <person name="Jung H.Y."/>
            <person name="Kim M.K."/>
        </authorList>
    </citation>
    <scope>NUCLEOTIDE SEQUENCE [LARGE SCALE GENOMIC DNA]</scope>
    <source>
        <strain evidence="1 2">LCS9</strain>
    </source>
</reference>
<dbReference type="KEGG" id="fla:SY85_03225"/>
<dbReference type="RefSeq" id="WP_066401786.1">
    <property type="nucleotide sequence ID" value="NZ_CP011390.1"/>
</dbReference>
<protein>
    <recommendedName>
        <fullName evidence="3">WbqC-like protein</fullName>
    </recommendedName>
</protein>